<dbReference type="InterPro" id="IPR014729">
    <property type="entry name" value="Rossmann-like_a/b/a_fold"/>
</dbReference>
<dbReference type="GO" id="GO:0004818">
    <property type="term" value="F:glutamate-tRNA ligase activity"/>
    <property type="evidence" value="ECO:0007669"/>
    <property type="project" value="UniProtKB-EC"/>
</dbReference>
<dbReference type="NCBIfam" id="TIGR00464">
    <property type="entry name" value="gltX_bact"/>
    <property type="match status" value="1"/>
</dbReference>
<keyword evidence="3 7" id="KW-0547">Nucleotide-binding</keyword>
<sequence length="419" mass="48193">MKWLGLVWDEEPIKQSGRISIHKKYIKRLLESGAAYRCFTTEEEISKLREEQKNKGLPPKHDNRHRNLSKEEIETFISQGKTSVIRFKIDEKIQITWVDKIRGEIKWQGKDLGGDLVLSRRAMGYEVGDPLYNLAVVVDDNFMNITHVVRGEDHISNTAKQILIYKALDFKLPTFSHTPLILNSEGKKLSKRDCVTSIDEFRDMGYLPEALANYMAFLGWSPKSAGSEILSIDEISEIFDLSDINKAGAKFSWEKLNWINSQYIKKMESIKLSEIIRGYWADMGWVPPSQEWGDKLAMLLRDSITLLKDSIDQSKPFFLLPPIQKEGQDFLENKESKAALKLILNYLIEQNSLKINKDKAKDIINEISKSHNVKKGILMKSLRVAFFGCLSGPDLIQSWELFSESKSDISRIERCLKEI</sequence>
<reference evidence="11" key="1">
    <citation type="journal article" date="2014" name="Sci. Data">
        <title>Genomes of diverse isolates of the marine cyanobacterium Prochlorococcus.</title>
        <authorList>
            <person name="Biller S."/>
            <person name="Berube P."/>
            <person name="Thompson J."/>
            <person name="Kelly L."/>
            <person name="Roggensack S."/>
            <person name="Awad L."/>
            <person name="Roache-Johnson K."/>
            <person name="Ding H."/>
            <person name="Giovannoni S.J."/>
            <person name="Moore L.R."/>
            <person name="Chisholm S.W."/>
        </authorList>
    </citation>
    <scope>NUCLEOTIDE SEQUENCE [LARGE SCALE GENOMIC DNA]</scope>
    <source>
        <strain evidence="11">MIT 9302</strain>
    </source>
</reference>
<dbReference type="GO" id="GO:0000049">
    <property type="term" value="F:tRNA binding"/>
    <property type="evidence" value="ECO:0007669"/>
    <property type="project" value="InterPro"/>
</dbReference>
<keyword evidence="5 7" id="KW-0648">Protein biosynthesis</keyword>
<evidence type="ECO:0000256" key="7">
    <source>
        <dbReference type="RuleBase" id="RU363037"/>
    </source>
</evidence>
<feature type="domain" description="Glutamyl/glutaminyl-tRNA synthetase class Ib catalytic" evidence="8">
    <location>
        <begin position="1"/>
        <end position="258"/>
    </location>
</feature>
<protein>
    <submittedName>
        <fullName evidence="10">Glutamyl-tRNA synthetase Glutamyl-tRNA(Gln) synthetase</fullName>
        <ecNumber evidence="10">6.1.1.17</ecNumber>
        <ecNumber evidence="10">6.1.1.24</ecNumber>
    </submittedName>
</protein>
<proteinExistence type="inferred from homology"/>
<evidence type="ECO:0000256" key="5">
    <source>
        <dbReference type="ARBA" id="ARBA00022917"/>
    </source>
</evidence>
<dbReference type="InterPro" id="IPR049940">
    <property type="entry name" value="GluQ/Sye"/>
</dbReference>
<evidence type="ECO:0000256" key="2">
    <source>
        <dbReference type="ARBA" id="ARBA00022598"/>
    </source>
</evidence>
<name>A0A0A2AAG4_PROMR</name>
<dbReference type="eggNOG" id="COG0008">
    <property type="taxonomic scope" value="Bacteria"/>
</dbReference>
<dbReference type="Gene3D" id="3.40.50.620">
    <property type="entry name" value="HUPs"/>
    <property type="match status" value="1"/>
</dbReference>
<dbReference type="GO" id="GO:0050561">
    <property type="term" value="F:glutamate-tRNA(Gln) ligase activity"/>
    <property type="evidence" value="ECO:0007669"/>
    <property type="project" value="UniProtKB-EC"/>
</dbReference>
<evidence type="ECO:0000259" key="8">
    <source>
        <dbReference type="Pfam" id="PF00749"/>
    </source>
</evidence>
<dbReference type="Gene3D" id="1.10.10.350">
    <property type="match status" value="1"/>
</dbReference>
<dbReference type="Gene3D" id="1.10.8.70">
    <property type="entry name" value="Glutamate-tRNA synthetase, class I, anticodon-binding domain 1"/>
    <property type="match status" value="1"/>
</dbReference>
<dbReference type="AlphaFoldDB" id="A0A0A2AAG4"/>
<dbReference type="InterPro" id="IPR045462">
    <property type="entry name" value="aa-tRNA-synth_I_cd-bd"/>
</dbReference>
<dbReference type="GO" id="GO:0005829">
    <property type="term" value="C:cytosol"/>
    <property type="evidence" value="ECO:0007669"/>
    <property type="project" value="TreeGrafter"/>
</dbReference>
<keyword evidence="6 7" id="KW-0030">Aminoacyl-tRNA synthetase</keyword>
<keyword evidence="4 7" id="KW-0067">ATP-binding</keyword>
<evidence type="ECO:0000313" key="11">
    <source>
        <dbReference type="Proteomes" id="UP000030445"/>
    </source>
</evidence>
<dbReference type="PANTHER" id="PTHR43311:SF2">
    <property type="entry name" value="GLUTAMATE--TRNA LIGASE, MITOCHONDRIAL-RELATED"/>
    <property type="match status" value="1"/>
</dbReference>
<dbReference type="GO" id="GO:0005524">
    <property type="term" value="F:ATP binding"/>
    <property type="evidence" value="ECO:0007669"/>
    <property type="project" value="UniProtKB-KW"/>
</dbReference>
<dbReference type="PANTHER" id="PTHR43311">
    <property type="entry name" value="GLUTAMATE--TRNA LIGASE"/>
    <property type="match status" value="1"/>
</dbReference>
<evidence type="ECO:0000259" key="9">
    <source>
        <dbReference type="Pfam" id="PF19269"/>
    </source>
</evidence>
<dbReference type="Proteomes" id="UP000030445">
    <property type="component" value="Unassembled WGS sequence"/>
</dbReference>
<evidence type="ECO:0000256" key="6">
    <source>
        <dbReference type="ARBA" id="ARBA00023146"/>
    </source>
</evidence>
<dbReference type="EC" id="6.1.1.17" evidence="10"/>
<evidence type="ECO:0000256" key="3">
    <source>
        <dbReference type="ARBA" id="ARBA00022741"/>
    </source>
</evidence>
<dbReference type="InterPro" id="IPR004527">
    <property type="entry name" value="Glu-tRNA-ligase_bac/mito"/>
</dbReference>
<dbReference type="InterPro" id="IPR020751">
    <property type="entry name" value="aa-tRNA-synth_I_codon-bd_sub2"/>
</dbReference>
<gene>
    <name evidence="10" type="ORF">EU96_1130</name>
</gene>
<evidence type="ECO:0000313" key="10">
    <source>
        <dbReference type="EMBL" id="KGF97418.1"/>
    </source>
</evidence>
<dbReference type="SUPFAM" id="SSF52374">
    <property type="entry name" value="Nucleotidylyl transferase"/>
    <property type="match status" value="1"/>
</dbReference>
<comment type="similarity">
    <text evidence="1">Belongs to the class-I aminoacyl-tRNA synthetase family. Glutamate--tRNA ligase type 1 subfamily.</text>
</comment>
<dbReference type="GO" id="GO:0006424">
    <property type="term" value="P:glutamyl-tRNA aminoacylation"/>
    <property type="evidence" value="ECO:0007669"/>
    <property type="project" value="InterPro"/>
</dbReference>
<dbReference type="EC" id="6.1.1.24" evidence="10"/>
<dbReference type="EMBL" id="JNAM01000010">
    <property type="protein sequence ID" value="KGF97418.1"/>
    <property type="molecule type" value="Genomic_DNA"/>
</dbReference>
<feature type="domain" description="Aminoacyl-tRNA synthetase class I anticodon-binding" evidence="9">
    <location>
        <begin position="288"/>
        <end position="415"/>
    </location>
</feature>
<dbReference type="Pfam" id="PF19269">
    <property type="entry name" value="Anticodon_2"/>
    <property type="match status" value="1"/>
</dbReference>
<dbReference type="InterPro" id="IPR008925">
    <property type="entry name" value="aa_tRNA-synth_I_cd-bd_sf"/>
</dbReference>
<comment type="caution">
    <text evidence="10">The sequence shown here is derived from an EMBL/GenBank/DDBJ whole genome shotgun (WGS) entry which is preliminary data.</text>
</comment>
<keyword evidence="2 7" id="KW-0436">Ligase</keyword>
<dbReference type="Pfam" id="PF00749">
    <property type="entry name" value="tRNA-synt_1c"/>
    <property type="match status" value="1"/>
</dbReference>
<dbReference type="SUPFAM" id="SSF48163">
    <property type="entry name" value="An anticodon-binding domain of class I aminoacyl-tRNA synthetases"/>
    <property type="match status" value="1"/>
</dbReference>
<evidence type="ECO:0000256" key="4">
    <source>
        <dbReference type="ARBA" id="ARBA00022840"/>
    </source>
</evidence>
<evidence type="ECO:0000256" key="1">
    <source>
        <dbReference type="ARBA" id="ARBA00007894"/>
    </source>
</evidence>
<dbReference type="InterPro" id="IPR020058">
    <property type="entry name" value="Glu/Gln-tRNA-synth_Ib_cat-dom"/>
</dbReference>
<accession>A0A0A2AAG4</accession>
<dbReference type="InterPro" id="IPR020752">
    <property type="entry name" value="Glu-tRNA-synth_I_codon-bd_sub1"/>
</dbReference>
<dbReference type="STRING" id="74545.EU96_1130"/>
<organism evidence="10 11">
    <name type="scientific">Prochlorococcus marinus str. MIT 9302</name>
    <dbReference type="NCBI Taxonomy" id="74545"/>
    <lineage>
        <taxon>Bacteria</taxon>
        <taxon>Bacillati</taxon>
        <taxon>Cyanobacteriota</taxon>
        <taxon>Cyanophyceae</taxon>
        <taxon>Synechococcales</taxon>
        <taxon>Prochlorococcaceae</taxon>
        <taxon>Prochlorococcus</taxon>
    </lineage>
</organism>